<proteinExistence type="predicted"/>
<dbReference type="RefSeq" id="WP_175225977.1">
    <property type="nucleotide sequence ID" value="NZ_CADIKH010000006.1"/>
</dbReference>
<keyword evidence="2" id="KW-1185">Reference proteome</keyword>
<sequence>MDTVIVEAIAALYIEIARMGLAHDLAEHAQAEESSMQHGGLSLPS</sequence>
<organism evidence="1 2">
    <name type="scientific">Paraburkholderia humisilvae</name>
    <dbReference type="NCBI Taxonomy" id="627669"/>
    <lineage>
        <taxon>Bacteria</taxon>
        <taxon>Pseudomonadati</taxon>
        <taxon>Pseudomonadota</taxon>
        <taxon>Betaproteobacteria</taxon>
        <taxon>Burkholderiales</taxon>
        <taxon>Burkholderiaceae</taxon>
        <taxon>Paraburkholderia</taxon>
    </lineage>
</organism>
<evidence type="ECO:0000313" key="1">
    <source>
        <dbReference type="EMBL" id="CAB3752058.1"/>
    </source>
</evidence>
<dbReference type="AlphaFoldDB" id="A0A6J5DCV2"/>
<dbReference type="EMBL" id="CADIKH010000006">
    <property type="protein sequence ID" value="CAB3752058.1"/>
    <property type="molecule type" value="Genomic_DNA"/>
</dbReference>
<dbReference type="Proteomes" id="UP000494363">
    <property type="component" value="Unassembled WGS sequence"/>
</dbReference>
<evidence type="ECO:0000313" key="2">
    <source>
        <dbReference type="Proteomes" id="UP000494363"/>
    </source>
</evidence>
<gene>
    <name evidence="1" type="ORF">LMG29542_01667</name>
</gene>
<accession>A0A6J5DCV2</accession>
<protein>
    <submittedName>
        <fullName evidence="1">Uncharacterized protein</fullName>
    </submittedName>
</protein>
<name>A0A6J5DCV2_9BURK</name>
<reference evidence="1 2" key="1">
    <citation type="submission" date="2020-04" db="EMBL/GenBank/DDBJ databases">
        <authorList>
            <person name="De Canck E."/>
        </authorList>
    </citation>
    <scope>NUCLEOTIDE SEQUENCE [LARGE SCALE GENOMIC DNA]</scope>
    <source>
        <strain evidence="1 2">LMG 29542</strain>
    </source>
</reference>